<protein>
    <submittedName>
        <fullName evidence="1">Uncharacterized protein</fullName>
    </submittedName>
</protein>
<evidence type="ECO:0000313" key="2">
    <source>
        <dbReference type="Proteomes" id="UP000060345"/>
    </source>
</evidence>
<sequence length="115" mass="13579">MEETCYLKEIERIKSILEDYYNKDFNSEEEDFRVNKFNKELIEKLIVNVKHDDTMAVSNKSSLIKEALVLLAKNTGCAEDEVISEEILNRLLLTQTIVQQDIEFYSNLKSTRRWI</sequence>
<dbReference type="AlphaFoldDB" id="A0A0K1NP74"/>
<dbReference type="EMBL" id="CP012075">
    <property type="protein sequence ID" value="AKU70688.1"/>
    <property type="molecule type" value="Genomic_DNA"/>
</dbReference>
<gene>
    <name evidence="1" type="ORF">ADJ77_09860</name>
</gene>
<dbReference type="Proteomes" id="UP000060345">
    <property type="component" value="Chromosome 2"/>
</dbReference>
<dbReference type="RefSeq" id="WP_050696526.1">
    <property type="nucleotide sequence ID" value="NZ_BAKO01000090.1"/>
</dbReference>
<organism evidence="1 2">
    <name type="scientific">Prevotella fusca JCM 17724</name>
    <dbReference type="NCBI Taxonomy" id="1236517"/>
    <lineage>
        <taxon>Bacteria</taxon>
        <taxon>Pseudomonadati</taxon>
        <taxon>Bacteroidota</taxon>
        <taxon>Bacteroidia</taxon>
        <taxon>Bacteroidales</taxon>
        <taxon>Prevotellaceae</taxon>
        <taxon>Prevotella</taxon>
    </lineage>
</organism>
<accession>A0A0K1NP74</accession>
<name>A0A0K1NP74_9BACT</name>
<proteinExistence type="predicted"/>
<evidence type="ECO:0000313" key="1">
    <source>
        <dbReference type="EMBL" id="AKU70688.1"/>
    </source>
</evidence>
<reference evidence="1 2" key="1">
    <citation type="submission" date="2015-07" db="EMBL/GenBank/DDBJ databases">
        <authorList>
            <person name="Noorani M."/>
        </authorList>
    </citation>
    <scope>NUCLEOTIDE SEQUENCE [LARGE SCALE GENOMIC DNA]</scope>
    <source>
        <strain evidence="1 2">W1435</strain>
    </source>
</reference>
<dbReference type="KEGG" id="pfus:ADJ77_09860"/>